<organism evidence="1 2">
    <name type="scientific">Vaccinium darrowii</name>
    <dbReference type="NCBI Taxonomy" id="229202"/>
    <lineage>
        <taxon>Eukaryota</taxon>
        <taxon>Viridiplantae</taxon>
        <taxon>Streptophyta</taxon>
        <taxon>Embryophyta</taxon>
        <taxon>Tracheophyta</taxon>
        <taxon>Spermatophyta</taxon>
        <taxon>Magnoliopsida</taxon>
        <taxon>eudicotyledons</taxon>
        <taxon>Gunneridae</taxon>
        <taxon>Pentapetalae</taxon>
        <taxon>asterids</taxon>
        <taxon>Ericales</taxon>
        <taxon>Ericaceae</taxon>
        <taxon>Vaccinioideae</taxon>
        <taxon>Vaccinieae</taxon>
        <taxon>Vaccinium</taxon>
    </lineage>
</organism>
<proteinExistence type="predicted"/>
<name>A0ACB7YUZ7_9ERIC</name>
<gene>
    <name evidence="1" type="ORF">Vadar_010659</name>
</gene>
<comment type="caution">
    <text evidence="1">The sequence shown here is derived from an EMBL/GenBank/DDBJ whole genome shotgun (WGS) entry which is preliminary data.</text>
</comment>
<evidence type="ECO:0000313" key="1">
    <source>
        <dbReference type="EMBL" id="KAH7857261.1"/>
    </source>
</evidence>
<dbReference type="Proteomes" id="UP000828048">
    <property type="component" value="Chromosome 3"/>
</dbReference>
<sequence>MDTREDVVRSPYEACSSGSVPDSLIEVDQFILDRVSSVLTSFFFNDTPLHLAALRGNLDFTKALLSQKPELAIELDSLRCSPLHLASAGGHVEVVQELLRVNTDVCVARDQDGRIPLHLAAMKGRVEIIQELLEAKPNSIHEKLSGGETVLHLCVKYNKLEALKTLVRYVQNNSMESLLNSRDDDGNTILHLAQALKQMDTIEYLLGIKSVKDHANNSPCCCEAGVILSGCISGFWTKYIKVDRVWLQEVRGHLLMAATLTATMAYQSILSPPGGVWQENSFPHKAGHAILDKSENGAYKVYLVITTIVLVASLCTIMLTLTGFPIGNKLVTWLLIFTVYVTIGCMASAYVIAISLVSPIAWESSWSIGRLPDLVEILFLVSVCLLAFVMVLHFCRFLVWLTNKLSHEDFNEDRVNAFLCDVVNDDLCDTMMPSSIDVVTLIFALSAVCPKKMHLILQNLKKVLKPDGHILLRGYAI</sequence>
<protein>
    <submittedName>
        <fullName evidence="1">Uncharacterized protein</fullName>
    </submittedName>
</protein>
<evidence type="ECO:0000313" key="2">
    <source>
        <dbReference type="Proteomes" id="UP000828048"/>
    </source>
</evidence>
<accession>A0ACB7YUZ7</accession>
<reference evidence="1 2" key="1">
    <citation type="journal article" date="2021" name="Hortic Res">
        <title>High-quality reference genome and annotation aids understanding of berry development for evergreen blueberry (Vaccinium darrowii).</title>
        <authorList>
            <person name="Yu J."/>
            <person name="Hulse-Kemp A.M."/>
            <person name="Babiker E."/>
            <person name="Staton M."/>
        </authorList>
    </citation>
    <scope>NUCLEOTIDE SEQUENCE [LARGE SCALE GENOMIC DNA]</scope>
    <source>
        <strain evidence="2">cv. NJ 8807/NJ 8810</strain>
        <tissue evidence="1">Young leaf</tissue>
    </source>
</reference>
<dbReference type="EMBL" id="CM037153">
    <property type="protein sequence ID" value="KAH7857261.1"/>
    <property type="molecule type" value="Genomic_DNA"/>
</dbReference>
<keyword evidence="2" id="KW-1185">Reference proteome</keyword>